<dbReference type="EMBL" id="NHYE01005534">
    <property type="protein sequence ID" value="PPQ70633.1"/>
    <property type="molecule type" value="Genomic_DNA"/>
</dbReference>
<dbReference type="STRING" id="231916.A0A409VWL9"/>
<name>A0A409VWL9_9AGAR</name>
<evidence type="ECO:0000313" key="2">
    <source>
        <dbReference type="Proteomes" id="UP000284706"/>
    </source>
</evidence>
<dbReference type="InParanoid" id="A0A409VWL9"/>
<accession>A0A409VWL9</accession>
<keyword evidence="2" id="KW-1185">Reference proteome</keyword>
<proteinExistence type="predicted"/>
<organism evidence="1 2">
    <name type="scientific">Gymnopilus dilepis</name>
    <dbReference type="NCBI Taxonomy" id="231916"/>
    <lineage>
        <taxon>Eukaryota</taxon>
        <taxon>Fungi</taxon>
        <taxon>Dikarya</taxon>
        <taxon>Basidiomycota</taxon>
        <taxon>Agaricomycotina</taxon>
        <taxon>Agaricomycetes</taxon>
        <taxon>Agaricomycetidae</taxon>
        <taxon>Agaricales</taxon>
        <taxon>Agaricineae</taxon>
        <taxon>Hymenogastraceae</taxon>
        <taxon>Gymnopilus</taxon>
    </lineage>
</organism>
<comment type="caution">
    <text evidence="1">The sequence shown here is derived from an EMBL/GenBank/DDBJ whole genome shotgun (WGS) entry which is preliminary data.</text>
</comment>
<protein>
    <submittedName>
        <fullName evidence="1">Uncharacterized protein</fullName>
    </submittedName>
</protein>
<gene>
    <name evidence="1" type="ORF">CVT26_010061</name>
</gene>
<sequence>MRRILSCLIIGMRARSWMGEIGGRFVPPVHILDATLEEEAAIPLRLLLMFSFESAQPHVQGMRTLGNVYIDIIQQEGEKYARDMWQSLNAKLKDEELSRLKERNRF</sequence>
<dbReference type="Proteomes" id="UP000284706">
    <property type="component" value="Unassembled WGS sequence"/>
</dbReference>
<evidence type="ECO:0000313" key="1">
    <source>
        <dbReference type="EMBL" id="PPQ70633.1"/>
    </source>
</evidence>
<dbReference type="SUPFAM" id="SSF55666">
    <property type="entry name" value="Ribonuclease PH domain 2-like"/>
    <property type="match status" value="1"/>
</dbReference>
<dbReference type="AlphaFoldDB" id="A0A409VWL9"/>
<reference evidence="1 2" key="1">
    <citation type="journal article" date="2018" name="Evol. Lett.">
        <title>Horizontal gene cluster transfer increased hallucinogenic mushroom diversity.</title>
        <authorList>
            <person name="Reynolds H.T."/>
            <person name="Vijayakumar V."/>
            <person name="Gluck-Thaler E."/>
            <person name="Korotkin H.B."/>
            <person name="Matheny P.B."/>
            <person name="Slot J.C."/>
        </authorList>
    </citation>
    <scope>NUCLEOTIDE SEQUENCE [LARGE SCALE GENOMIC DNA]</scope>
    <source>
        <strain evidence="1 2">SRW20</strain>
    </source>
</reference>
<dbReference type="InterPro" id="IPR036345">
    <property type="entry name" value="ExoRNase_PH_dom2_sf"/>
</dbReference>
<dbReference type="OrthoDB" id="272245at2759"/>